<feature type="transmembrane region" description="Helical" evidence="21">
    <location>
        <begin position="607"/>
        <end position="629"/>
    </location>
</feature>
<comment type="subcellular location">
    <subcellularLocation>
        <location evidence="19">Plastid</location>
        <location evidence="19">Chloroplast thylakoid membrane</location>
        <topology evidence="19">Multi-pass membrane protein</topology>
        <orientation evidence="19">Stromal side</orientation>
    </subcellularLocation>
</comment>
<dbReference type="InterPro" id="IPR036691">
    <property type="entry name" value="Endo/exonu/phosph_ase_sf"/>
</dbReference>
<dbReference type="FunFam" id="1.10.8.60:FF:000001">
    <property type="entry name" value="ATP-dependent zinc metalloprotease FtsH"/>
    <property type="match status" value="1"/>
</dbReference>
<evidence type="ECO:0000256" key="19">
    <source>
        <dbReference type="ARBA" id="ARBA00060401"/>
    </source>
</evidence>
<dbReference type="PANTHER" id="PTHR23076:SF49">
    <property type="entry name" value="ATP-DEPENDENT ZINC METALLOPROTEASE FTSH 7, CHLOROPLASTIC"/>
    <property type="match status" value="1"/>
</dbReference>
<dbReference type="CDD" id="cd01650">
    <property type="entry name" value="RT_nLTR_like"/>
    <property type="match status" value="1"/>
</dbReference>
<dbReference type="SUPFAM" id="SSF52540">
    <property type="entry name" value="P-loop containing nucleoside triphosphate hydrolases"/>
    <property type="match status" value="1"/>
</dbReference>
<protein>
    <recommendedName>
        <fullName evidence="22">Reverse transcriptase domain-containing protein</fullName>
    </recommendedName>
</protein>
<dbReference type="Pfam" id="PF01434">
    <property type="entry name" value="Peptidase_M41"/>
    <property type="match status" value="1"/>
</dbReference>
<dbReference type="SUPFAM" id="SSF140990">
    <property type="entry name" value="FtsH protease domain-like"/>
    <property type="match status" value="1"/>
</dbReference>
<dbReference type="PROSITE" id="PS50878">
    <property type="entry name" value="RT_POL"/>
    <property type="match status" value="1"/>
</dbReference>
<keyword evidence="18 21" id="KW-0472">Membrane</keyword>
<feature type="domain" description="Reverse transcriptase" evidence="22">
    <location>
        <begin position="1820"/>
        <end position="2068"/>
    </location>
</feature>
<dbReference type="Pfam" id="PF06480">
    <property type="entry name" value="FtsH_ext"/>
    <property type="match status" value="1"/>
</dbReference>
<evidence type="ECO:0000256" key="5">
    <source>
        <dbReference type="ARBA" id="ARBA00022528"/>
    </source>
</evidence>
<evidence type="ECO:0000256" key="21">
    <source>
        <dbReference type="SAM" id="Phobius"/>
    </source>
</evidence>
<feature type="compositionally biased region" description="Low complexity" evidence="20">
    <location>
        <begin position="92"/>
        <end position="120"/>
    </location>
</feature>
<comment type="function">
    <text evidence="2">Probable ATP-dependent zinc metallopeptidase.</text>
</comment>
<dbReference type="InterPro" id="IPR041569">
    <property type="entry name" value="AAA_lid_3"/>
</dbReference>
<keyword evidence="7" id="KW-0645">Protease</keyword>
<dbReference type="Gene3D" id="1.10.8.60">
    <property type="match status" value="1"/>
</dbReference>
<keyword evidence="8 21" id="KW-0812">Transmembrane</keyword>
<evidence type="ECO:0000259" key="22">
    <source>
        <dbReference type="PROSITE" id="PS50878"/>
    </source>
</evidence>
<dbReference type="GO" id="GO:0004222">
    <property type="term" value="F:metalloendopeptidase activity"/>
    <property type="evidence" value="ECO:0007669"/>
    <property type="project" value="InterPro"/>
</dbReference>
<evidence type="ECO:0000256" key="18">
    <source>
        <dbReference type="ARBA" id="ARBA00023136"/>
    </source>
</evidence>
<sequence length="2592" mass="289448">MSSIESLRPMSYLNSYPKLYHVHCHGFSSLRGQAQSSRGFHQNSNRFIPNSIPFHSGRSGTISMSIVSKNWERLNLWGRNHGFFRKNPNRIQASSSSQDSDSASGKSESESNKNSPNSGSNRRKEKQGKGNWWWSKGNKWQWQPIVQAQEIGVLLLQLGIVIFVMRLLRPGIPLPGSEPRTPTTFVTVPYSDFLSKINSNQVHKVEVDGVHIMFKLKSDPATSTPTPTVTQDIETTTSKLQESESLLRTVAPTKRVVYTTTRPTDIKTPYEKMLENAVEFGSPDKRSGGFFNSAMGDPLSPLLFLLMMEILSKMLKQAEGCGFIRGFKVNGTRSEELMYIRLVLSCFEAATGLRVNLAKSEMVPIGDVGNLAVLADILCCRIGQFPMNYLGMPLGSSFKAFSIWNSIIEKMERRLAGWQRLYLSKGGRLTLLKSTLSSLPTYYLSLFTIPVSVAKRLEKLQRNFLWGGSGEDSKHSLVKWDIVCSPIARGRLGIRQLVPFNRALLGKWLWRFGVEENRLWRWVVASRHGVVNGGWCTCQVRGSDGCGLWKGIMLRGGINSTSILRFTVGKGDRVRLWHDCWCGDRALKEFTLCGRLRMDLGGTLGRMVGLTLDLGMVYDALFVILLMLAHQSTLKIALFYVAVLAGLLHRFPVSFSQHTAGQIRNRKSGGSSGAKASEQGETITFADVAGVDEAKEELEEIVEFLRNPDRYQRLGARPPRGVLLVGLPGTGKTLLAKAVAGEAEVPFISCSASEFVELYVGMGASRVRDLFARAKKEAPSIIFIDEIDAVAKSRDGKYRIVSNDEREQTLNQLLTEMDGFDSNAAVIVLGATNRSDVLDPALRRPGRFDRVVMVETPDRCGRESILKVHVSKKELPLAEDVDLGDIASMTTGFTGADLANLVNEAALLAGRQRKVVVEKNDFIQAVERSIAGATSHLTGPPPLVNTAIGGPHSLRSRYSLDRMGGNRHFFIESKAFELTIDHGGGASIVRLYERGKDTLHSIFMGMKSAKTLLDAMEELVSLKLTGNFVRTIREGEMVFIAQRCTNPKGRFVSVQAIHRGGRRGSIIILEGRNSNGWRGFALELRRILFPKTAKSQSNQNLAGERPASLVGGTEKSFAAVVSNSGKMNGGGLDKGKTIILEGIPEVKEHSKQNTKLNPLTINMGKILSGQEKGDLAVITRVHRSWGSTSDWVLELRDGKRISIPLSLIQQPQMQASSTMDPSDESKVLLLEGFNDLGSSDEGHEESDEEVDEEDDTVSVEWEDPEGEDEGGAIVCCEETECALEVEPLASLGPDTTSEHWLAIGTVDEVHDSSQPEERIWGKYQEFGQFLGATYEGYEEEILNLLKSIDERRREQSRDKESTLKEVKSRGRGSRELKGLMSSVNYDMGLWGIHHVDWVYLGSEGASGGILLMWDRRVVEKIDEAVGLFSVSCKFRSIADQHEWAFFGVYGPHLDGERRVMWDELAGIASWWGIPWCVGGDFNVIRFPTERLGADQFTLAMNDFSEFIFSLGLMDIPLEGGKFTWSNNRESPAMSRIDRFLYSDDWEDHYPTVVQKRLPKLLSDYFPIMLESGKFLRGKRPFRFENMWLKAEGFGEMVRGWWESYQFDGTPSFILVKKLKALKIDLKKWSEEVFGNVEYKRQQLMIQLNQLDVIVEDRPLSVEENLQRESLRVDIERNALLAEISWRQKSRALWLREGDKNTRFFHRLANSHRRHNSISSLLINGELSSEPNAIADCITQFYQNLFTEVGCRRPLLDGLDFSVLSTEDATGLEKPFGEEEVSSVVHVFVGDKAPGPNGFPMAFFQFSWNVVKTDILWVVNYFHEMGSFERSLNATFLALIPKKSDAIEVKDFRPISPVGGLYKILAKLLANDYDSRIRQGESGVLCKLDVEKAYDHVNWDFLIYLLQRCGFPLHWRNWIRFCISTVRFSILINGSPSGFFESSRGLRQGDPLSPLLFVVVMEALSRLMDRAVHGGYLSGFMVGNHEGSEVMVTHLLFADDTLMFCGVDPSMLTQLGCVLTWFEAFSGLKINLGKSEMVPVGAVPNLVDLADILGCHCASLPMKYLGLPLRAKFKETTIWNPIIEKMERCLAGWKRLYLSKGGKVTLIKSTLSSLPTYFLSLFPIPVGVANRLEKLQRDFLGVSGCEGMGKRGMLFGEELWRPNMEAYGVVGNGVWIRFWHDCWCGEEPLRLTYPELFSIAREKDASIADLVFFESGVMHWNVSFIRNVQDWELESLTSFMDCIYACSLKGEGEDHMGWERLHTFSVKRSLPVLLFSHGLLLWEKALTIDNLRKRGLILQNWCCLCQSNGESVDHLFLHCSMATDMWSMVFGMFGVQWVMPRTVMDLFSCWMGQLGQHDSVLGIEKKTAKLQGSEKAVVARHEAGHAVVGTAVANLLPGQPRVEKLSILPRSGGALGFAYTPPTNEDRYLLFIDELRGRLVTLLGGRAAEEVVYSGRVSTGALDDIRRATDMAYKAVAEYGLNQNIGPVSIATLSSGGIDESGGAVSWGRDQGHLVDLVQGEVKALLQSALDVALSVVRANPTVLEGLGAHLEGKEKVEGEELREWLKLVVAPTELKVFIRGKQESYLPLQTGS</sequence>
<feature type="region of interest" description="Disordered" evidence="20">
    <location>
        <begin position="87"/>
        <end position="132"/>
    </location>
</feature>
<dbReference type="GO" id="GO:0016887">
    <property type="term" value="F:ATP hydrolysis activity"/>
    <property type="evidence" value="ECO:0007669"/>
    <property type="project" value="InterPro"/>
</dbReference>
<dbReference type="PROSITE" id="PS00674">
    <property type="entry name" value="AAA"/>
    <property type="match status" value="1"/>
</dbReference>
<dbReference type="InterPro" id="IPR011546">
    <property type="entry name" value="Pept_M41_FtsH_extracell"/>
</dbReference>
<dbReference type="Pfam" id="PF00004">
    <property type="entry name" value="AAA"/>
    <property type="match status" value="1"/>
</dbReference>
<evidence type="ECO:0000313" key="23">
    <source>
        <dbReference type="EMBL" id="SPD16496.1"/>
    </source>
</evidence>
<dbReference type="InterPro" id="IPR003960">
    <property type="entry name" value="ATPase_AAA_CS"/>
</dbReference>
<dbReference type="InterPro" id="IPR037219">
    <property type="entry name" value="Peptidase_M41-like"/>
</dbReference>
<evidence type="ECO:0000256" key="12">
    <source>
        <dbReference type="ARBA" id="ARBA00022833"/>
    </source>
</evidence>
<dbReference type="InterPro" id="IPR003593">
    <property type="entry name" value="AAA+_ATPase"/>
</dbReference>
<dbReference type="Pfam" id="PF13966">
    <property type="entry name" value="zf-RVT"/>
    <property type="match status" value="1"/>
</dbReference>
<evidence type="ECO:0000256" key="13">
    <source>
        <dbReference type="ARBA" id="ARBA00022840"/>
    </source>
</evidence>
<dbReference type="InterPro" id="IPR003959">
    <property type="entry name" value="ATPase_AAA_core"/>
</dbReference>
<evidence type="ECO:0000256" key="10">
    <source>
        <dbReference type="ARBA" id="ARBA00022741"/>
    </source>
</evidence>
<evidence type="ECO:0000256" key="2">
    <source>
        <dbReference type="ARBA" id="ARBA00003497"/>
    </source>
</evidence>
<reference evidence="23" key="1">
    <citation type="submission" date="2018-02" db="EMBL/GenBank/DDBJ databases">
        <authorList>
            <person name="Cohen D.B."/>
            <person name="Kent A.D."/>
        </authorList>
    </citation>
    <scope>NUCLEOTIDE SEQUENCE</scope>
</reference>
<keyword evidence="10" id="KW-0547">Nucleotide-binding</keyword>
<dbReference type="FunFam" id="3.40.50.300:FF:000352">
    <property type="entry name" value="ATP-dependent zinc metalloprotease FTSH 7, chloroplastic"/>
    <property type="match status" value="1"/>
</dbReference>
<dbReference type="GO" id="GO:0006508">
    <property type="term" value="P:proteolysis"/>
    <property type="evidence" value="ECO:0007669"/>
    <property type="project" value="UniProtKB-KW"/>
</dbReference>
<dbReference type="SUPFAM" id="SSF56219">
    <property type="entry name" value="DNase I-like"/>
    <property type="match status" value="1"/>
</dbReference>
<dbReference type="InterPro" id="IPR000477">
    <property type="entry name" value="RT_dom"/>
</dbReference>
<dbReference type="SMART" id="SM00382">
    <property type="entry name" value="AAA"/>
    <property type="match status" value="1"/>
</dbReference>
<keyword evidence="15 21" id="KW-1133">Transmembrane helix</keyword>
<keyword evidence="13" id="KW-0067">ATP-binding</keyword>
<feature type="compositionally biased region" description="Acidic residues" evidence="20">
    <location>
        <begin position="1242"/>
        <end position="1269"/>
    </location>
</feature>
<dbReference type="SUPFAM" id="SSF56672">
    <property type="entry name" value="DNA/RNA polymerases"/>
    <property type="match status" value="1"/>
</dbReference>
<dbReference type="FunFam" id="1.20.58.760:FF:000006">
    <property type="entry name" value="ATP-dependent zinc metalloprotease FTSH 7, chloroplastic"/>
    <property type="match status" value="1"/>
</dbReference>
<evidence type="ECO:0000256" key="1">
    <source>
        <dbReference type="ARBA" id="ARBA00001947"/>
    </source>
</evidence>
<keyword evidence="11" id="KW-0378">Hydrolase</keyword>
<evidence type="ECO:0000256" key="4">
    <source>
        <dbReference type="ARBA" id="ARBA00010550"/>
    </source>
</evidence>
<dbReference type="InterPro" id="IPR026960">
    <property type="entry name" value="RVT-Znf"/>
</dbReference>
<accession>A0A2N9HQW0</accession>
<keyword evidence="16" id="KW-0482">Metalloprotease</keyword>
<evidence type="ECO:0000256" key="8">
    <source>
        <dbReference type="ARBA" id="ARBA00022692"/>
    </source>
</evidence>
<name>A0A2N9HQW0_FAGSY</name>
<dbReference type="Pfam" id="PF00078">
    <property type="entry name" value="RVT_1"/>
    <property type="match status" value="1"/>
</dbReference>
<dbReference type="CDD" id="cd19501">
    <property type="entry name" value="RecA-like_FtsH"/>
    <property type="match status" value="1"/>
</dbReference>
<dbReference type="GO" id="GO:0005524">
    <property type="term" value="F:ATP binding"/>
    <property type="evidence" value="ECO:0007669"/>
    <property type="project" value="UniProtKB-KW"/>
</dbReference>
<dbReference type="Gene3D" id="3.40.50.300">
    <property type="entry name" value="P-loop containing nucleotide triphosphate hydrolases"/>
    <property type="match status" value="1"/>
</dbReference>
<evidence type="ECO:0000256" key="20">
    <source>
        <dbReference type="SAM" id="MobiDB-lite"/>
    </source>
</evidence>
<evidence type="ECO:0000256" key="14">
    <source>
        <dbReference type="ARBA" id="ARBA00022946"/>
    </source>
</evidence>
<keyword evidence="6" id="KW-0934">Plastid</keyword>
<evidence type="ECO:0000256" key="15">
    <source>
        <dbReference type="ARBA" id="ARBA00022989"/>
    </source>
</evidence>
<evidence type="ECO:0000256" key="16">
    <source>
        <dbReference type="ARBA" id="ARBA00023049"/>
    </source>
</evidence>
<evidence type="ECO:0000256" key="9">
    <source>
        <dbReference type="ARBA" id="ARBA00022723"/>
    </source>
</evidence>
<feature type="transmembrane region" description="Helical" evidence="21">
    <location>
        <begin position="636"/>
        <end position="655"/>
    </location>
</feature>
<comment type="similarity">
    <text evidence="4">In the N-terminal section; belongs to the AAA ATPase family.</text>
</comment>
<comment type="cofactor">
    <cofactor evidence="1">
        <name>Zn(2+)</name>
        <dbReference type="ChEBI" id="CHEBI:29105"/>
    </cofactor>
</comment>
<dbReference type="Pfam" id="PF17862">
    <property type="entry name" value="AAA_lid_3"/>
    <property type="match status" value="1"/>
</dbReference>
<gene>
    <name evidence="23" type="ORF">FSB_LOCUS44378</name>
</gene>
<dbReference type="InterPro" id="IPR027417">
    <property type="entry name" value="P-loop_NTPase"/>
</dbReference>
<dbReference type="Gene3D" id="3.60.10.10">
    <property type="entry name" value="Endonuclease/exonuclease/phosphatase"/>
    <property type="match status" value="1"/>
</dbReference>
<dbReference type="Gene3D" id="1.20.58.760">
    <property type="entry name" value="Peptidase M41"/>
    <property type="match status" value="1"/>
</dbReference>
<dbReference type="GO" id="GO:0004176">
    <property type="term" value="F:ATP-dependent peptidase activity"/>
    <property type="evidence" value="ECO:0007669"/>
    <property type="project" value="InterPro"/>
</dbReference>
<keyword evidence="14" id="KW-0809">Transit peptide</keyword>
<evidence type="ECO:0000256" key="6">
    <source>
        <dbReference type="ARBA" id="ARBA00022640"/>
    </source>
</evidence>
<keyword evidence="9" id="KW-0479">Metal-binding</keyword>
<proteinExistence type="inferred from homology"/>
<dbReference type="InterPro" id="IPR043502">
    <property type="entry name" value="DNA/RNA_pol_sf"/>
</dbReference>
<evidence type="ECO:0000256" key="17">
    <source>
        <dbReference type="ARBA" id="ARBA00023078"/>
    </source>
</evidence>
<dbReference type="InterPro" id="IPR000642">
    <property type="entry name" value="Peptidase_M41"/>
</dbReference>
<evidence type="ECO:0000256" key="7">
    <source>
        <dbReference type="ARBA" id="ARBA00022670"/>
    </source>
</evidence>
<feature type="region of interest" description="Disordered" evidence="20">
    <location>
        <begin position="1234"/>
        <end position="1269"/>
    </location>
</feature>
<organism evidence="23">
    <name type="scientific">Fagus sylvatica</name>
    <name type="common">Beechnut</name>
    <dbReference type="NCBI Taxonomy" id="28930"/>
    <lineage>
        <taxon>Eukaryota</taxon>
        <taxon>Viridiplantae</taxon>
        <taxon>Streptophyta</taxon>
        <taxon>Embryophyta</taxon>
        <taxon>Tracheophyta</taxon>
        <taxon>Spermatophyta</taxon>
        <taxon>Magnoliopsida</taxon>
        <taxon>eudicotyledons</taxon>
        <taxon>Gunneridae</taxon>
        <taxon>Pentapetalae</taxon>
        <taxon>rosids</taxon>
        <taxon>fabids</taxon>
        <taxon>Fagales</taxon>
        <taxon>Fagaceae</taxon>
        <taxon>Fagus</taxon>
    </lineage>
</organism>
<keyword evidence="12" id="KW-0862">Zinc</keyword>
<evidence type="ECO:0000256" key="3">
    <source>
        <dbReference type="ARBA" id="ARBA00010044"/>
    </source>
</evidence>
<comment type="similarity">
    <text evidence="3">In the C-terminal section; belongs to the peptidase M41 family.</text>
</comment>
<dbReference type="EMBL" id="OIVN01004290">
    <property type="protein sequence ID" value="SPD16496.1"/>
    <property type="molecule type" value="Genomic_DNA"/>
</dbReference>
<keyword evidence="17" id="KW-0793">Thylakoid</keyword>
<dbReference type="GO" id="GO:0009535">
    <property type="term" value="C:chloroplast thylakoid membrane"/>
    <property type="evidence" value="ECO:0007669"/>
    <property type="project" value="UniProtKB-SubCell"/>
</dbReference>
<evidence type="ECO:0000256" key="11">
    <source>
        <dbReference type="ARBA" id="ARBA00022801"/>
    </source>
</evidence>
<keyword evidence="5" id="KW-0150">Chloroplast</keyword>
<dbReference type="PANTHER" id="PTHR23076">
    <property type="entry name" value="METALLOPROTEASE M41 FTSH"/>
    <property type="match status" value="1"/>
</dbReference>
<dbReference type="GO" id="GO:0008270">
    <property type="term" value="F:zinc ion binding"/>
    <property type="evidence" value="ECO:0007669"/>
    <property type="project" value="InterPro"/>
</dbReference>